<feature type="DNA-binding region" description="H-T-H motif" evidence="4">
    <location>
        <begin position="26"/>
        <end position="45"/>
    </location>
</feature>
<dbReference type="InterPro" id="IPR050109">
    <property type="entry name" value="HTH-type_TetR-like_transc_reg"/>
</dbReference>
<evidence type="ECO:0000313" key="7">
    <source>
        <dbReference type="Proteomes" id="UP001501578"/>
    </source>
</evidence>
<name>A0ABP3Z6P5_9ACTN</name>
<evidence type="ECO:0000259" key="5">
    <source>
        <dbReference type="PROSITE" id="PS50977"/>
    </source>
</evidence>
<proteinExistence type="predicted"/>
<dbReference type="Proteomes" id="UP001501578">
    <property type="component" value="Unassembled WGS sequence"/>
</dbReference>
<dbReference type="PROSITE" id="PS50977">
    <property type="entry name" value="HTH_TETR_2"/>
    <property type="match status" value="1"/>
</dbReference>
<organism evidence="6 7">
    <name type="scientific">Nonomuraea longicatena</name>
    <dbReference type="NCBI Taxonomy" id="83682"/>
    <lineage>
        <taxon>Bacteria</taxon>
        <taxon>Bacillati</taxon>
        <taxon>Actinomycetota</taxon>
        <taxon>Actinomycetes</taxon>
        <taxon>Streptosporangiales</taxon>
        <taxon>Streptosporangiaceae</taxon>
        <taxon>Nonomuraea</taxon>
    </lineage>
</organism>
<dbReference type="InterPro" id="IPR001647">
    <property type="entry name" value="HTH_TetR"/>
</dbReference>
<evidence type="ECO:0000256" key="4">
    <source>
        <dbReference type="PROSITE-ProRule" id="PRU00335"/>
    </source>
</evidence>
<dbReference type="SUPFAM" id="SSF48498">
    <property type="entry name" value="Tetracyclin repressor-like, C-terminal domain"/>
    <property type="match status" value="1"/>
</dbReference>
<keyword evidence="2 4" id="KW-0238">DNA-binding</keyword>
<dbReference type="InterPro" id="IPR036271">
    <property type="entry name" value="Tet_transcr_reg_TetR-rel_C_sf"/>
</dbReference>
<sequence length="188" mass="21004">MRKMAMNREEIVAAAIQRLNRVPTSSMAELAEAVGVSRATLHRHFSTREELLTELANRSLDSWEQAIEAAGVAAATASGDAEQIRRTLEDLLSRHLVYAEEHGFALSEHVMVVDPHLERRIDELEEREIELFAAGQRAGVIRADLPARWVSSVVYGLLVAARQSILRGDVARRDLPRIVIETLYRGIS</sequence>
<feature type="domain" description="HTH tetR-type" evidence="5">
    <location>
        <begin position="5"/>
        <end position="63"/>
    </location>
</feature>
<protein>
    <submittedName>
        <fullName evidence="6">TetR/AcrR family transcriptional regulator</fullName>
    </submittedName>
</protein>
<evidence type="ECO:0000256" key="1">
    <source>
        <dbReference type="ARBA" id="ARBA00023015"/>
    </source>
</evidence>
<comment type="caution">
    <text evidence="6">The sequence shown here is derived from an EMBL/GenBank/DDBJ whole genome shotgun (WGS) entry which is preliminary data.</text>
</comment>
<evidence type="ECO:0000256" key="3">
    <source>
        <dbReference type="ARBA" id="ARBA00023163"/>
    </source>
</evidence>
<gene>
    <name evidence="6" type="ORF">GCM10009560_06370</name>
</gene>
<evidence type="ECO:0000313" key="6">
    <source>
        <dbReference type="EMBL" id="GAA0913780.1"/>
    </source>
</evidence>
<dbReference type="PANTHER" id="PTHR30055:SF234">
    <property type="entry name" value="HTH-TYPE TRANSCRIPTIONAL REGULATOR BETI"/>
    <property type="match status" value="1"/>
</dbReference>
<keyword evidence="3" id="KW-0804">Transcription</keyword>
<keyword evidence="1" id="KW-0805">Transcription regulation</keyword>
<dbReference type="PANTHER" id="PTHR30055">
    <property type="entry name" value="HTH-TYPE TRANSCRIPTIONAL REGULATOR RUTR"/>
    <property type="match status" value="1"/>
</dbReference>
<dbReference type="EMBL" id="BAAAHQ010000001">
    <property type="protein sequence ID" value="GAA0913780.1"/>
    <property type="molecule type" value="Genomic_DNA"/>
</dbReference>
<evidence type="ECO:0000256" key="2">
    <source>
        <dbReference type="ARBA" id="ARBA00023125"/>
    </source>
</evidence>
<dbReference type="InterPro" id="IPR009057">
    <property type="entry name" value="Homeodomain-like_sf"/>
</dbReference>
<accession>A0ABP3Z6P5</accession>
<keyword evidence="7" id="KW-1185">Reference proteome</keyword>
<dbReference type="Gene3D" id="1.10.357.10">
    <property type="entry name" value="Tetracycline Repressor, domain 2"/>
    <property type="match status" value="1"/>
</dbReference>
<dbReference type="Pfam" id="PF00440">
    <property type="entry name" value="TetR_N"/>
    <property type="match status" value="1"/>
</dbReference>
<dbReference type="RefSeq" id="WP_343948120.1">
    <property type="nucleotide sequence ID" value="NZ_BAAAHQ010000001.1"/>
</dbReference>
<dbReference type="SUPFAM" id="SSF46689">
    <property type="entry name" value="Homeodomain-like"/>
    <property type="match status" value="1"/>
</dbReference>
<reference evidence="7" key="1">
    <citation type="journal article" date="2019" name="Int. J. Syst. Evol. Microbiol.">
        <title>The Global Catalogue of Microorganisms (GCM) 10K type strain sequencing project: providing services to taxonomists for standard genome sequencing and annotation.</title>
        <authorList>
            <consortium name="The Broad Institute Genomics Platform"/>
            <consortium name="The Broad Institute Genome Sequencing Center for Infectious Disease"/>
            <person name="Wu L."/>
            <person name="Ma J."/>
        </authorList>
    </citation>
    <scope>NUCLEOTIDE SEQUENCE [LARGE SCALE GENOMIC DNA]</scope>
    <source>
        <strain evidence="7">JCM 11136</strain>
    </source>
</reference>